<dbReference type="Gene3D" id="3.30.2290.10">
    <property type="entry name" value="PmbA/TldD superfamily"/>
    <property type="match status" value="1"/>
</dbReference>
<gene>
    <name evidence="10" type="ORF">BSZ05_08230</name>
    <name evidence="11" type="ORF">COR51_20405</name>
</gene>
<dbReference type="InterPro" id="IPR002510">
    <property type="entry name" value="Metalloprtase-TldD/E_N"/>
</dbReference>
<keyword evidence="5" id="KW-0378">Hydrolase</keyword>
<dbReference type="GO" id="GO:0005829">
    <property type="term" value="C:cytosol"/>
    <property type="evidence" value="ECO:0007669"/>
    <property type="project" value="TreeGrafter"/>
</dbReference>
<dbReference type="PANTHER" id="PTHR43421:SF1">
    <property type="entry name" value="METALLOPROTEASE PMBA"/>
    <property type="match status" value="1"/>
</dbReference>
<dbReference type="InterPro" id="IPR045569">
    <property type="entry name" value="Metalloprtase-TldD/E_C"/>
</dbReference>
<evidence type="ECO:0000256" key="3">
    <source>
        <dbReference type="ARBA" id="ARBA00022490"/>
    </source>
</evidence>
<evidence type="ECO:0000256" key="2">
    <source>
        <dbReference type="ARBA" id="ARBA00005836"/>
    </source>
</evidence>
<comment type="subcellular location">
    <subcellularLocation>
        <location evidence="1">Cytoplasm</location>
    </subcellularLocation>
</comment>
<dbReference type="InterPro" id="IPR045570">
    <property type="entry name" value="Metalloprtase-TldD/E_cen_dom"/>
</dbReference>
<dbReference type="Pfam" id="PF01523">
    <property type="entry name" value="PmbA_TldD_1st"/>
    <property type="match status" value="1"/>
</dbReference>
<accession>A0AAJ3QKT7</accession>
<keyword evidence="3" id="KW-0963">Cytoplasm</keyword>
<evidence type="ECO:0000256" key="1">
    <source>
        <dbReference type="ARBA" id="ARBA00004496"/>
    </source>
</evidence>
<dbReference type="SUPFAM" id="SSF111283">
    <property type="entry name" value="Putative modulator of DNA gyrase, PmbA/TldD"/>
    <property type="match status" value="1"/>
</dbReference>
<dbReference type="Proteomes" id="UP000197092">
    <property type="component" value="Chromosome 1"/>
</dbReference>
<sequence>MDVREQVAQQQAELEAAVAKALDMASVNSDAAEVAITKSTGLSVSTRMCEVENVEFNSDGALGITVYRGQRKGSASTSDLSEKAIAQTVAAALDIAQYTSEDPFAGPAPKELLVTNIPDLDLFHPDEPNPDVAAQKAIAAEKAALAYSDKIKQSDGASYDSHYGVKVYGNSHGLLAGYASSRHSISCSVIGQGQNGDMERDYSYTLARHRDDLWTPELVGEKAAIKTVERLDPRKVKTGQYPVLFANDVATGLMGHLVMGISGGNLYRKSSFLLDKLGEQILPDWFAIEEKPHLLKGLASSPFDNEGVATQDLDIITDGKLATYLLTSYAARKLNMTPTGHAGGIHNWFVKSTGQDFDAMLKTLGTGLLVTEVMGQGVNIVTGDYSRGAAGFWVENGEIQYPVSEITVAGNLAQMFKQIVAVGSDVETRSQIQTGSILLESMKVAGE</sequence>
<evidence type="ECO:0000313" key="12">
    <source>
        <dbReference type="Proteomes" id="UP000197092"/>
    </source>
</evidence>
<dbReference type="KEGG" id="vsh:BSZ05_08230"/>
<reference evidence="10" key="3">
    <citation type="journal article" date="2018" name="BMC Genomics">
        <title>Comparative genomic analysis reveals the evolution and environmental adaptation strategies of vibrios.</title>
        <authorList>
            <person name="Lin H."/>
            <person name="Yu M."/>
            <person name="Wang X."/>
            <person name="Zhang X.H."/>
        </authorList>
    </citation>
    <scope>NUCLEOTIDE SEQUENCE</scope>
    <source>
        <strain evidence="10">QT6D1</strain>
    </source>
</reference>
<dbReference type="PANTHER" id="PTHR43421">
    <property type="entry name" value="METALLOPROTEASE PMBA"/>
    <property type="match status" value="1"/>
</dbReference>
<feature type="domain" description="Metalloprotease TldD/E N-terminal" evidence="7">
    <location>
        <begin position="32"/>
        <end position="96"/>
    </location>
</feature>
<keyword evidence="4" id="KW-0645">Protease</keyword>
<dbReference type="GO" id="GO:0006508">
    <property type="term" value="P:proteolysis"/>
    <property type="evidence" value="ECO:0007669"/>
    <property type="project" value="UniProtKB-KW"/>
</dbReference>
<reference evidence="11 13" key="2">
    <citation type="submission" date="2017-09" db="EMBL/GenBank/DDBJ databases">
        <authorList>
            <person name="Girard L."/>
            <person name="Lami R."/>
            <person name="Suzuki M."/>
            <person name="Baudart J."/>
        </authorList>
    </citation>
    <scope>NUCLEOTIDE SEQUENCE [LARGE SCALE GENOMIC DNA]</scope>
    <source>
        <strain evidence="11 13">17LN0615E</strain>
    </source>
</reference>
<keyword evidence="13" id="KW-1185">Reference proteome</keyword>
<dbReference type="InterPro" id="IPR036059">
    <property type="entry name" value="TldD/PmbA_sf"/>
</dbReference>
<evidence type="ECO:0000259" key="9">
    <source>
        <dbReference type="Pfam" id="PF19290"/>
    </source>
</evidence>
<dbReference type="InterPro" id="IPR035068">
    <property type="entry name" value="TldD/PmbA_N"/>
</dbReference>
<feature type="domain" description="Metalloprotease TldD/E central" evidence="9">
    <location>
        <begin position="124"/>
        <end position="231"/>
    </location>
</feature>
<evidence type="ECO:0000256" key="4">
    <source>
        <dbReference type="ARBA" id="ARBA00022670"/>
    </source>
</evidence>
<evidence type="ECO:0000256" key="6">
    <source>
        <dbReference type="ARBA" id="ARBA00023049"/>
    </source>
</evidence>
<dbReference type="Pfam" id="PF19290">
    <property type="entry name" value="PmbA_TldD_2nd"/>
    <property type="match status" value="1"/>
</dbReference>
<evidence type="ECO:0000313" key="13">
    <source>
        <dbReference type="Proteomes" id="UP000238163"/>
    </source>
</evidence>
<reference evidence="11 13" key="4">
    <citation type="submission" date="2018-03" db="EMBL/GenBank/DDBJ databases">
        <title>Genetic Diversity and Phenotypic Plasticity of AHL Mediated Quorum Sensing in Environmental Strains of Vibrio mediterranei.</title>
        <authorList>
            <person name="Lantoine F."/>
            <person name="Vouve F."/>
        </authorList>
    </citation>
    <scope>NUCLEOTIDE SEQUENCE [LARGE SCALE GENOMIC DNA]</scope>
    <source>
        <strain evidence="11 13">17LN0615E</strain>
    </source>
</reference>
<dbReference type="Proteomes" id="UP000238163">
    <property type="component" value="Unassembled WGS sequence"/>
</dbReference>
<dbReference type="NCBIfam" id="NF008268">
    <property type="entry name" value="PRK11040.1"/>
    <property type="match status" value="1"/>
</dbReference>
<reference evidence="12" key="1">
    <citation type="submission" date="2016-12" db="EMBL/GenBank/DDBJ databases">
        <title>Comparative genomic analysis reveals the diversity, evolution, and environmental adaptation strategies of the genus Vibrio.</title>
        <authorList>
            <person name="Lin H."/>
            <person name="Wang X."/>
            <person name="Zhang X.-H."/>
        </authorList>
    </citation>
    <scope>NUCLEOTIDE SEQUENCE [LARGE SCALE GENOMIC DNA]</scope>
    <source>
        <strain evidence="12">QT6D1</strain>
    </source>
</reference>
<feature type="domain" description="Metalloprotease TldD/E C-terminal" evidence="8">
    <location>
        <begin position="238"/>
        <end position="446"/>
    </location>
</feature>
<dbReference type="InterPro" id="IPR047657">
    <property type="entry name" value="PmbA"/>
</dbReference>
<evidence type="ECO:0000256" key="5">
    <source>
        <dbReference type="ARBA" id="ARBA00022801"/>
    </source>
</evidence>
<dbReference type="AlphaFoldDB" id="A0AAJ3QKT7"/>
<evidence type="ECO:0000313" key="10">
    <source>
        <dbReference type="EMBL" id="ASI89761.1"/>
    </source>
</evidence>
<dbReference type="FunFam" id="3.30.2290.10:FF:000002">
    <property type="entry name" value="Metalloprotease PmbA homolog"/>
    <property type="match status" value="1"/>
</dbReference>
<dbReference type="RefSeq" id="WP_038228887.1">
    <property type="nucleotide sequence ID" value="NZ_CP018308.1"/>
</dbReference>
<evidence type="ECO:0000259" key="8">
    <source>
        <dbReference type="Pfam" id="PF19289"/>
    </source>
</evidence>
<comment type="similarity">
    <text evidence="2">Belongs to the peptidase U62 family.</text>
</comment>
<dbReference type="EMBL" id="CP018308">
    <property type="protein sequence ID" value="ASI89761.1"/>
    <property type="molecule type" value="Genomic_DNA"/>
</dbReference>
<evidence type="ECO:0000313" key="11">
    <source>
        <dbReference type="EMBL" id="PRQ65790.1"/>
    </source>
</evidence>
<protein>
    <submittedName>
        <fullName evidence="10">Metalloprotease PmbA</fullName>
    </submittedName>
</protein>
<dbReference type="EMBL" id="NWTN01000017">
    <property type="protein sequence ID" value="PRQ65790.1"/>
    <property type="molecule type" value="Genomic_DNA"/>
</dbReference>
<name>A0AAJ3QKT7_9VIBR</name>
<dbReference type="Pfam" id="PF19289">
    <property type="entry name" value="PmbA_TldD_3rd"/>
    <property type="match status" value="1"/>
</dbReference>
<organism evidence="10 12">
    <name type="scientific">Vibrio mediterranei</name>
    <dbReference type="NCBI Taxonomy" id="689"/>
    <lineage>
        <taxon>Bacteria</taxon>
        <taxon>Pseudomonadati</taxon>
        <taxon>Pseudomonadota</taxon>
        <taxon>Gammaproteobacteria</taxon>
        <taxon>Vibrionales</taxon>
        <taxon>Vibrionaceae</taxon>
        <taxon>Vibrio</taxon>
    </lineage>
</organism>
<keyword evidence="6 10" id="KW-0482">Metalloprotease</keyword>
<dbReference type="GO" id="GO:0008237">
    <property type="term" value="F:metallopeptidase activity"/>
    <property type="evidence" value="ECO:0007669"/>
    <property type="project" value="UniProtKB-KW"/>
</dbReference>
<evidence type="ECO:0000259" key="7">
    <source>
        <dbReference type="Pfam" id="PF01523"/>
    </source>
</evidence>
<proteinExistence type="inferred from homology"/>